<dbReference type="Gene3D" id="3.40.50.1980">
    <property type="entry name" value="Nitrogenase molybdenum iron protein domain"/>
    <property type="match status" value="2"/>
</dbReference>
<dbReference type="PROSITE" id="PS50983">
    <property type="entry name" value="FE_B12_PBP"/>
    <property type="match status" value="1"/>
</dbReference>
<dbReference type="EMBL" id="VSSQ01000237">
    <property type="protein sequence ID" value="MPL87365.1"/>
    <property type="molecule type" value="Genomic_DNA"/>
</dbReference>
<dbReference type="PANTHER" id="PTHR30535:SF34">
    <property type="entry name" value="MOLYBDATE-BINDING PROTEIN MOLA"/>
    <property type="match status" value="1"/>
</dbReference>
<gene>
    <name evidence="2" type="ORF">SDC9_33365</name>
</gene>
<reference evidence="2" key="1">
    <citation type="submission" date="2019-08" db="EMBL/GenBank/DDBJ databases">
        <authorList>
            <person name="Kucharzyk K."/>
            <person name="Murdoch R.W."/>
            <person name="Higgins S."/>
            <person name="Loffler F."/>
        </authorList>
    </citation>
    <scope>NUCLEOTIDE SEQUENCE</scope>
</reference>
<sequence>MKWLRSFNYIFLCLAVLSVTACSTGSNKTDVISDSADSSVIVYAKGFSIRYFSDYTQVIVNNPWKSGSIYATYFLVKDTQTEVPEGGVKILVPLKTIAPASVTHYEFLHLLGELNTVTGICQADIVYNKEIKKGIEEGRITDLGDAFHINVEKVLQLSPSALMMSGYNQKDANLQRISQAGIPVIYNNEWMETSLLGRAEWIKFVAAFYDKSQLADSIFSNIENRYNDIKQKVTNIKDKPDIMAGSNFRGTWYMPAGRSFMGQLFADAGSRYFYSNDTTTGSLPLNVEKVLRDFSDADIWLNCNFATLDELIKSDSKHALFKPVQTRQVYNFNKRMLPSGANDFWESAVARPDLLLSDVIAVLHPEILPDYELVYAEKLK</sequence>
<feature type="domain" description="Fe/B12 periplasmic-binding" evidence="1">
    <location>
        <begin position="96"/>
        <end position="367"/>
    </location>
</feature>
<proteinExistence type="predicted"/>
<dbReference type="AlphaFoldDB" id="A0A644V8J6"/>
<organism evidence="2">
    <name type="scientific">bioreactor metagenome</name>
    <dbReference type="NCBI Taxonomy" id="1076179"/>
    <lineage>
        <taxon>unclassified sequences</taxon>
        <taxon>metagenomes</taxon>
        <taxon>ecological metagenomes</taxon>
    </lineage>
</organism>
<dbReference type="PANTHER" id="PTHR30535">
    <property type="entry name" value="VITAMIN B12-BINDING PROTEIN"/>
    <property type="match status" value="1"/>
</dbReference>
<dbReference type="PROSITE" id="PS51257">
    <property type="entry name" value="PROKAR_LIPOPROTEIN"/>
    <property type="match status" value="1"/>
</dbReference>
<name>A0A644V8J6_9ZZZZ</name>
<dbReference type="InterPro" id="IPR002491">
    <property type="entry name" value="ABC_transptr_periplasmic_BD"/>
</dbReference>
<dbReference type="InterPro" id="IPR050902">
    <property type="entry name" value="ABC_Transporter_SBP"/>
</dbReference>
<dbReference type="SUPFAM" id="SSF53807">
    <property type="entry name" value="Helical backbone' metal receptor"/>
    <property type="match status" value="1"/>
</dbReference>
<evidence type="ECO:0000313" key="2">
    <source>
        <dbReference type="EMBL" id="MPL87365.1"/>
    </source>
</evidence>
<dbReference type="Pfam" id="PF01497">
    <property type="entry name" value="Peripla_BP_2"/>
    <property type="match status" value="1"/>
</dbReference>
<comment type="caution">
    <text evidence="2">The sequence shown here is derived from an EMBL/GenBank/DDBJ whole genome shotgun (WGS) entry which is preliminary data.</text>
</comment>
<accession>A0A644V8J6</accession>
<dbReference type="GO" id="GO:0071281">
    <property type="term" value="P:cellular response to iron ion"/>
    <property type="evidence" value="ECO:0007669"/>
    <property type="project" value="TreeGrafter"/>
</dbReference>
<protein>
    <recommendedName>
        <fullName evidence="1">Fe/B12 periplasmic-binding domain-containing protein</fullName>
    </recommendedName>
</protein>
<evidence type="ECO:0000259" key="1">
    <source>
        <dbReference type="PROSITE" id="PS50983"/>
    </source>
</evidence>